<proteinExistence type="predicted"/>
<evidence type="ECO:0000259" key="2">
    <source>
        <dbReference type="PROSITE" id="PS50102"/>
    </source>
</evidence>
<dbReference type="InterPro" id="IPR050441">
    <property type="entry name" value="RBM"/>
</dbReference>
<feature type="domain" description="RRM" evidence="2">
    <location>
        <begin position="15"/>
        <end position="93"/>
    </location>
</feature>
<protein>
    <recommendedName>
        <fullName evidence="2">RRM domain-containing protein</fullName>
    </recommendedName>
</protein>
<reference evidence="3" key="2">
    <citation type="submission" date="2020-07" db="EMBL/GenBank/DDBJ databases">
        <authorList>
            <person name="Vera ALvarez R."/>
            <person name="Arias-Moreno D.M."/>
            <person name="Jimenez-Jacinto V."/>
            <person name="Jimenez-Bremont J.F."/>
            <person name="Swaminathan K."/>
            <person name="Moose S.P."/>
            <person name="Guerrero-Gonzalez M.L."/>
            <person name="Marino-Ramirez L."/>
            <person name="Landsman D."/>
            <person name="Rodriguez-Kessler M."/>
            <person name="Delgado-Sanchez P."/>
        </authorList>
    </citation>
    <scope>NUCLEOTIDE SEQUENCE</scope>
    <source>
        <tissue evidence="3">Cladode</tissue>
    </source>
</reference>
<dbReference type="CDD" id="cd00590">
    <property type="entry name" value="RRM_SF"/>
    <property type="match status" value="1"/>
</dbReference>
<dbReference type="PANTHER" id="PTHR48034">
    <property type="entry name" value="TRANSFORMER-2 SEX-DETERMINING PROTEIN-RELATED"/>
    <property type="match status" value="1"/>
</dbReference>
<dbReference type="AlphaFoldDB" id="A0A7C9DJ67"/>
<organism evidence="3">
    <name type="scientific">Opuntia streptacantha</name>
    <name type="common">Prickly pear cactus</name>
    <name type="synonym">Opuntia cardona</name>
    <dbReference type="NCBI Taxonomy" id="393608"/>
    <lineage>
        <taxon>Eukaryota</taxon>
        <taxon>Viridiplantae</taxon>
        <taxon>Streptophyta</taxon>
        <taxon>Embryophyta</taxon>
        <taxon>Tracheophyta</taxon>
        <taxon>Spermatophyta</taxon>
        <taxon>Magnoliopsida</taxon>
        <taxon>eudicotyledons</taxon>
        <taxon>Gunneridae</taxon>
        <taxon>Pentapetalae</taxon>
        <taxon>Caryophyllales</taxon>
        <taxon>Cactineae</taxon>
        <taxon>Cactaceae</taxon>
        <taxon>Opuntioideae</taxon>
        <taxon>Opuntia</taxon>
    </lineage>
</organism>
<dbReference type="PROSITE" id="PS50102">
    <property type="entry name" value="RRM"/>
    <property type="match status" value="1"/>
</dbReference>
<dbReference type="InterPro" id="IPR035979">
    <property type="entry name" value="RBD_domain_sf"/>
</dbReference>
<dbReference type="InterPro" id="IPR000504">
    <property type="entry name" value="RRM_dom"/>
</dbReference>
<dbReference type="SMART" id="SM00360">
    <property type="entry name" value="RRM"/>
    <property type="match status" value="1"/>
</dbReference>
<dbReference type="EMBL" id="GISG01131156">
    <property type="protein sequence ID" value="MBA4643047.1"/>
    <property type="molecule type" value="Transcribed_RNA"/>
</dbReference>
<dbReference type="Pfam" id="PF00076">
    <property type="entry name" value="RRM_1"/>
    <property type="match status" value="1"/>
</dbReference>
<dbReference type="GO" id="GO:0003723">
    <property type="term" value="F:RNA binding"/>
    <property type="evidence" value="ECO:0007669"/>
    <property type="project" value="UniProtKB-UniRule"/>
</dbReference>
<evidence type="ECO:0000313" key="3">
    <source>
        <dbReference type="EMBL" id="MBA4643047.1"/>
    </source>
</evidence>
<reference evidence="3" key="1">
    <citation type="journal article" date="2013" name="J. Plant Res.">
        <title>Effect of fungi and light on seed germination of three Opuntia species from semiarid lands of central Mexico.</title>
        <authorList>
            <person name="Delgado-Sanchez P."/>
            <person name="Jimenez-Bremont J.F."/>
            <person name="Guerrero-Gonzalez Mde L."/>
            <person name="Flores J."/>
        </authorList>
    </citation>
    <scope>NUCLEOTIDE SEQUENCE</scope>
    <source>
        <tissue evidence="3">Cladode</tissue>
    </source>
</reference>
<dbReference type="EMBL" id="GISG01131157">
    <property type="protein sequence ID" value="MBA4643048.1"/>
    <property type="molecule type" value="Transcribed_RNA"/>
</dbReference>
<sequence length="166" mass="19241">MAGRERGWVSHSKELTVFVSNLPQNLDRYGLRGIFQKAGMISDTYMPFRRSKATKARFGFVRFRRQDEASRSVVMFNNAVIRGSKISVCKAKYEKPRRTHKYEPFTKSHRSNCHAPTAIWRKCSDPKKQTTAVKQARFSQEDTADSFVLQGEVNSEFVDWLQRSLI</sequence>
<keyword evidence="1" id="KW-0694">RNA-binding</keyword>
<dbReference type="Gene3D" id="3.30.70.330">
    <property type="match status" value="1"/>
</dbReference>
<dbReference type="SUPFAM" id="SSF54928">
    <property type="entry name" value="RNA-binding domain, RBD"/>
    <property type="match status" value="1"/>
</dbReference>
<name>A0A7C9DJ67_OPUST</name>
<accession>A0A7C9DJ67</accession>
<dbReference type="InterPro" id="IPR012677">
    <property type="entry name" value="Nucleotide-bd_a/b_plait_sf"/>
</dbReference>
<evidence type="ECO:0000256" key="1">
    <source>
        <dbReference type="PROSITE-ProRule" id="PRU00176"/>
    </source>
</evidence>